<dbReference type="PANTHER" id="PTHR47432:SF1">
    <property type="entry name" value="CELL WALL ASSEMBLY REGULATOR SMI1"/>
    <property type="match status" value="1"/>
</dbReference>
<feature type="compositionally biased region" description="Polar residues" evidence="2">
    <location>
        <begin position="206"/>
        <end position="217"/>
    </location>
</feature>
<sequence>MGIANRFSEWVYTLSTRDKYSEYDSRNSFNRLHKPQSSSMYRHANSSGTDLMAPEYESPADGSDEGVHEVRLAWRHINNWMSREYPELASTLESKCTDADLKDFQKDLDVVLPPCVKEFYKMTDGQFGSLPEIPGLIYGLKLLSLDDILTMTLHWRKVVAALAGDVQPTEIQQLSSTHSVTSKHSGFHDRQLPGMSPPERVAIGNKSRQPNLQVSVSAKQRSIPPNHVVEVFAHPMWIPLITDGVGNCIGIDLAPGPEGKSGQVILFGRDFDDKYVVAKTWGDYLLSYANDLESGNWDIDYSRKVMEDDIFIGNEGELKFVDRVTKADVPYFDVLRTRTVKQWIKDTPHPEPYERALMAELLGGRKRDSGIDSFKRSSSSQVESDIKSRLARLDSHDLASHTSDEDQSLSPPVKSPEQVLVQEFNDVEL</sequence>
<evidence type="ECO:0000313" key="4">
    <source>
        <dbReference type="EMBL" id="KAA8903807.1"/>
    </source>
</evidence>
<dbReference type="Proteomes" id="UP000449547">
    <property type="component" value="Unassembled WGS sequence"/>
</dbReference>
<feature type="compositionally biased region" description="Polar residues" evidence="2">
    <location>
        <begin position="175"/>
        <end position="184"/>
    </location>
</feature>
<feature type="compositionally biased region" description="Polar residues" evidence="2">
    <location>
        <begin position="34"/>
        <end position="49"/>
    </location>
</feature>
<dbReference type="PANTHER" id="PTHR47432">
    <property type="entry name" value="CELL WALL ASSEMBLY REGULATOR SMI1"/>
    <property type="match status" value="1"/>
</dbReference>
<organism evidence="4 5">
    <name type="scientific">Diutina rugosa</name>
    <name type="common">Yeast</name>
    <name type="synonym">Candida rugosa</name>
    <dbReference type="NCBI Taxonomy" id="5481"/>
    <lineage>
        <taxon>Eukaryota</taxon>
        <taxon>Fungi</taxon>
        <taxon>Dikarya</taxon>
        <taxon>Ascomycota</taxon>
        <taxon>Saccharomycotina</taxon>
        <taxon>Pichiomycetes</taxon>
        <taxon>Debaryomycetaceae</taxon>
        <taxon>Diutina</taxon>
    </lineage>
</organism>
<evidence type="ECO:0000256" key="2">
    <source>
        <dbReference type="SAM" id="MobiDB-lite"/>
    </source>
</evidence>
<dbReference type="InterPro" id="IPR051873">
    <property type="entry name" value="KNR4/SMI1_regulator"/>
</dbReference>
<dbReference type="InterPro" id="IPR009203">
    <property type="entry name" value="Knr4/Smi1"/>
</dbReference>
<feature type="region of interest" description="Disordered" evidence="2">
    <location>
        <begin position="393"/>
        <end position="420"/>
    </location>
</feature>
<comment type="caution">
    <text evidence="4">The sequence shown here is derived from an EMBL/GenBank/DDBJ whole genome shotgun (WGS) entry which is preliminary data.</text>
</comment>
<dbReference type="OrthoDB" id="2305498at2759"/>
<dbReference type="Pfam" id="PF09346">
    <property type="entry name" value="SMI1_KNR4"/>
    <property type="match status" value="1"/>
</dbReference>
<dbReference type="GeneID" id="54780970"/>
<proteinExistence type="inferred from homology"/>
<feature type="domain" description="Knr4/Smi1-like" evidence="3">
    <location>
        <begin position="95"/>
        <end position="287"/>
    </location>
</feature>
<reference evidence="4 5" key="1">
    <citation type="submission" date="2019-07" db="EMBL/GenBank/DDBJ databases">
        <title>Genome assembly of two rare yeast pathogens: Diutina rugosa and Trichomonascus ciferrii.</title>
        <authorList>
            <person name="Mixao V."/>
            <person name="Saus E."/>
            <person name="Hansen A."/>
            <person name="Lass-Flor C."/>
            <person name="Gabaldon T."/>
        </authorList>
    </citation>
    <scope>NUCLEOTIDE SEQUENCE [LARGE SCALE GENOMIC DNA]</scope>
    <source>
        <strain evidence="4 5">CBS 613</strain>
    </source>
</reference>
<dbReference type="SMART" id="SM00860">
    <property type="entry name" value="SMI1_KNR4"/>
    <property type="match status" value="1"/>
</dbReference>
<evidence type="ECO:0000256" key="1">
    <source>
        <dbReference type="ARBA" id="ARBA00005303"/>
    </source>
</evidence>
<dbReference type="SUPFAM" id="SSF160631">
    <property type="entry name" value="SMI1/KNR4-like"/>
    <property type="match status" value="1"/>
</dbReference>
<dbReference type="GO" id="GO:0043332">
    <property type="term" value="C:mating projection tip"/>
    <property type="evidence" value="ECO:0007669"/>
    <property type="project" value="TreeGrafter"/>
</dbReference>
<protein>
    <recommendedName>
        <fullName evidence="3">Knr4/Smi1-like domain-containing protein</fullName>
    </recommendedName>
</protein>
<dbReference type="EMBL" id="SWFT01000066">
    <property type="protein sequence ID" value="KAA8903807.1"/>
    <property type="molecule type" value="Genomic_DNA"/>
</dbReference>
<dbReference type="GO" id="GO:0070880">
    <property type="term" value="P:fungal-type cell wall beta-glucan biosynthetic process"/>
    <property type="evidence" value="ECO:0007669"/>
    <property type="project" value="TreeGrafter"/>
</dbReference>
<dbReference type="InterPro" id="IPR018958">
    <property type="entry name" value="Knr4/Smi1-like_dom"/>
</dbReference>
<dbReference type="VEuPathDB" id="FungiDB:DIURU_002319"/>
<dbReference type="OMA" id="TQNDITH"/>
<evidence type="ECO:0000313" key="5">
    <source>
        <dbReference type="Proteomes" id="UP000449547"/>
    </source>
</evidence>
<dbReference type="AlphaFoldDB" id="A0A642UR37"/>
<dbReference type="RefSeq" id="XP_034013013.1">
    <property type="nucleotide sequence ID" value="XM_034154957.1"/>
</dbReference>
<dbReference type="InterPro" id="IPR037883">
    <property type="entry name" value="Knr4/Smi1-like_sf"/>
</dbReference>
<keyword evidence="5" id="KW-1185">Reference proteome</keyword>
<feature type="region of interest" description="Disordered" evidence="2">
    <location>
        <begin position="34"/>
        <end position="64"/>
    </location>
</feature>
<feature type="compositionally biased region" description="Basic and acidic residues" evidence="2">
    <location>
        <begin position="393"/>
        <end position="404"/>
    </location>
</feature>
<feature type="region of interest" description="Disordered" evidence="2">
    <location>
        <begin position="175"/>
        <end position="217"/>
    </location>
</feature>
<gene>
    <name evidence="4" type="ORF">DIURU_002319</name>
</gene>
<evidence type="ECO:0000259" key="3">
    <source>
        <dbReference type="SMART" id="SM00860"/>
    </source>
</evidence>
<accession>A0A642UR37</accession>
<comment type="similarity">
    <text evidence="1">Belongs to the KNR4/SMI1 family.</text>
</comment>
<dbReference type="PIRSF" id="PIRSF017023">
    <property type="entry name" value="KNR4"/>
    <property type="match status" value="1"/>
</dbReference>
<name>A0A642UR37_DIURU</name>